<comment type="caution">
    <text evidence="9">The sequence shown here is derived from an EMBL/GenBank/DDBJ whole genome shotgun (WGS) entry which is preliminary data.</text>
</comment>
<keyword evidence="5 7" id="KW-0472">Membrane</keyword>
<gene>
    <name evidence="9" type="ORF">FJTKL_14322</name>
</gene>
<feature type="domain" description="Reticulon" evidence="8">
    <location>
        <begin position="60"/>
        <end position="172"/>
    </location>
</feature>
<dbReference type="InterPro" id="IPR003388">
    <property type="entry name" value="Reticulon"/>
</dbReference>
<evidence type="ECO:0000313" key="9">
    <source>
        <dbReference type="EMBL" id="KAL2278595.1"/>
    </source>
</evidence>
<dbReference type="Pfam" id="PF02453">
    <property type="entry name" value="Reticulon"/>
    <property type="match status" value="1"/>
</dbReference>
<evidence type="ECO:0000313" key="10">
    <source>
        <dbReference type="Proteomes" id="UP001600888"/>
    </source>
</evidence>
<feature type="compositionally biased region" description="Polar residues" evidence="6">
    <location>
        <begin position="1"/>
        <end position="14"/>
    </location>
</feature>
<organism evidence="9 10">
    <name type="scientific">Diaporthe vaccinii</name>
    <dbReference type="NCBI Taxonomy" id="105482"/>
    <lineage>
        <taxon>Eukaryota</taxon>
        <taxon>Fungi</taxon>
        <taxon>Dikarya</taxon>
        <taxon>Ascomycota</taxon>
        <taxon>Pezizomycotina</taxon>
        <taxon>Sordariomycetes</taxon>
        <taxon>Sordariomycetidae</taxon>
        <taxon>Diaporthales</taxon>
        <taxon>Diaporthaceae</taxon>
        <taxon>Diaporthe</taxon>
        <taxon>Diaporthe eres species complex</taxon>
    </lineage>
</organism>
<evidence type="ECO:0000256" key="5">
    <source>
        <dbReference type="ARBA" id="ARBA00023136"/>
    </source>
</evidence>
<evidence type="ECO:0000259" key="8">
    <source>
        <dbReference type="Pfam" id="PF02453"/>
    </source>
</evidence>
<comment type="subcellular location">
    <subcellularLocation>
        <location evidence="1">Endoplasmic reticulum membrane</location>
        <topology evidence="1">Multi-pass membrane protein</topology>
    </subcellularLocation>
</comment>
<proteinExistence type="predicted"/>
<keyword evidence="4 7" id="KW-1133">Transmembrane helix</keyword>
<evidence type="ECO:0000256" key="2">
    <source>
        <dbReference type="ARBA" id="ARBA00022692"/>
    </source>
</evidence>
<evidence type="ECO:0000256" key="3">
    <source>
        <dbReference type="ARBA" id="ARBA00022824"/>
    </source>
</evidence>
<feature type="compositionally biased region" description="Low complexity" evidence="6">
    <location>
        <begin position="203"/>
        <end position="228"/>
    </location>
</feature>
<feature type="region of interest" description="Disordered" evidence="6">
    <location>
        <begin position="195"/>
        <end position="228"/>
    </location>
</feature>
<evidence type="ECO:0000256" key="1">
    <source>
        <dbReference type="ARBA" id="ARBA00004477"/>
    </source>
</evidence>
<dbReference type="Proteomes" id="UP001600888">
    <property type="component" value="Unassembled WGS sequence"/>
</dbReference>
<dbReference type="EMBL" id="JBAWTH010000085">
    <property type="protein sequence ID" value="KAL2278595.1"/>
    <property type="molecule type" value="Genomic_DNA"/>
</dbReference>
<keyword evidence="3" id="KW-0256">Endoplasmic reticulum</keyword>
<sequence length="228" mass="25091">MADTLNSVSNSVTNGPVADKVREQHQKTSDELSNLYASRQTPNNPTATGQPLTHYHSFFSELLSWNNPRASAIAYVSIIAFIFSVRYLDVIRWGFKLTWMILGITIAAEAAGKAVMNTGIASQLRPRRYYTVPRETLDVLIGDVHELVNFVVIEAQRIVFAENIWASLAVCTSRDQLDTPAKVVSRLELTFVPPPRSASAHFSRTGSLRSSRTGVSRSSAPPSSSPLL</sequence>
<reference evidence="9 10" key="1">
    <citation type="submission" date="2024-03" db="EMBL/GenBank/DDBJ databases">
        <title>A high-quality draft genome sequence of Diaporthe vaccinii, a causative agent of upright dieback and viscid rot disease in cranberry plants.</title>
        <authorList>
            <person name="Sarrasin M."/>
            <person name="Lang B.F."/>
            <person name="Burger G."/>
        </authorList>
    </citation>
    <scope>NUCLEOTIDE SEQUENCE [LARGE SCALE GENOMIC DNA]</scope>
    <source>
        <strain evidence="9 10">IS7</strain>
    </source>
</reference>
<accession>A0ABR4E830</accession>
<keyword evidence="10" id="KW-1185">Reference proteome</keyword>
<evidence type="ECO:0000256" key="6">
    <source>
        <dbReference type="SAM" id="MobiDB-lite"/>
    </source>
</evidence>
<evidence type="ECO:0000256" key="7">
    <source>
        <dbReference type="SAM" id="Phobius"/>
    </source>
</evidence>
<feature type="transmembrane region" description="Helical" evidence="7">
    <location>
        <begin position="70"/>
        <end position="88"/>
    </location>
</feature>
<keyword evidence="2 7" id="KW-0812">Transmembrane</keyword>
<feature type="region of interest" description="Disordered" evidence="6">
    <location>
        <begin position="1"/>
        <end position="24"/>
    </location>
</feature>
<evidence type="ECO:0000256" key="4">
    <source>
        <dbReference type="ARBA" id="ARBA00022989"/>
    </source>
</evidence>
<protein>
    <recommendedName>
        <fullName evidence="8">Reticulon domain-containing protein</fullName>
    </recommendedName>
</protein>
<name>A0ABR4E830_9PEZI</name>